<sequence>MIKPLARLLLCALVLGTSPTTRACGYDMAWDNPFQLSWPGSLDIAMATSAAISTDRLSPIPAIMGKEGFSRSYQWLNQLRASLKTTGIPGNVSILLVDSGLWSRLRGKQTLLLQSHTQGPVEGDRVVLLSEAAIDALLAGRLSASDAVALGVMRIDEDAGGVLLQRLDQALAREIVRR</sequence>
<dbReference type="Proteomes" id="UP000515756">
    <property type="component" value="Chromosome"/>
</dbReference>
<reference evidence="2 3" key="1">
    <citation type="submission" date="2019-12" db="EMBL/GenBank/DDBJ databases">
        <title>complete genome sequences of Aeromonas caviae str. WP2-W18-ESBL-01 isolated from wastewater treatment plant effluent.</title>
        <authorList>
            <person name="Sekizuka T."/>
            <person name="Itokawa K."/>
            <person name="Yatsu K."/>
            <person name="Inamine Y."/>
            <person name="Kuroda M."/>
        </authorList>
    </citation>
    <scope>NUCLEOTIDE SEQUENCE [LARGE SCALE GENOMIC DNA]</scope>
    <source>
        <strain evidence="2 3">WP2-W18-ESBL-01</strain>
    </source>
</reference>
<protein>
    <submittedName>
        <fullName evidence="2">Uncharacterized protein</fullName>
    </submittedName>
</protein>
<gene>
    <name evidence="2" type="ORF">WP2W18E01_22570</name>
</gene>
<proteinExistence type="predicted"/>
<organism evidence="2 3">
    <name type="scientific">Aeromonas caviae</name>
    <name type="common">Aeromonas punctata</name>
    <dbReference type="NCBI Taxonomy" id="648"/>
    <lineage>
        <taxon>Bacteria</taxon>
        <taxon>Pseudomonadati</taxon>
        <taxon>Pseudomonadota</taxon>
        <taxon>Gammaproteobacteria</taxon>
        <taxon>Aeromonadales</taxon>
        <taxon>Aeromonadaceae</taxon>
        <taxon>Aeromonas</taxon>
    </lineage>
</organism>
<keyword evidence="1" id="KW-0732">Signal</keyword>
<evidence type="ECO:0000313" key="2">
    <source>
        <dbReference type="EMBL" id="BBQ30675.1"/>
    </source>
</evidence>
<evidence type="ECO:0000313" key="3">
    <source>
        <dbReference type="Proteomes" id="UP000515756"/>
    </source>
</evidence>
<name>A0A6S4TNM4_AERCA</name>
<dbReference type="AlphaFoldDB" id="A0A6S4TNM4"/>
<accession>A0A6S4TNM4</accession>
<evidence type="ECO:0000256" key="1">
    <source>
        <dbReference type="SAM" id="SignalP"/>
    </source>
</evidence>
<dbReference type="EMBL" id="AP021927">
    <property type="protein sequence ID" value="BBQ30675.1"/>
    <property type="molecule type" value="Genomic_DNA"/>
</dbReference>
<feature type="signal peptide" evidence="1">
    <location>
        <begin position="1"/>
        <end position="23"/>
    </location>
</feature>
<feature type="chain" id="PRO_5028430892" evidence="1">
    <location>
        <begin position="24"/>
        <end position="178"/>
    </location>
</feature>